<dbReference type="CDD" id="cd00761">
    <property type="entry name" value="Glyco_tranf_GTA_type"/>
    <property type="match status" value="1"/>
</dbReference>
<evidence type="ECO:0000313" key="2">
    <source>
        <dbReference type="EMBL" id="WCR12691.1"/>
    </source>
</evidence>
<dbReference type="InterPro" id="IPR029044">
    <property type="entry name" value="Nucleotide-diphossugar_trans"/>
</dbReference>
<sequence>MMTSPQTVSVIMPARNAERTIEKSVASVLAQRGLGELIVVDDGSTDRTRDVLDRISDRRIRIIQGPGAGIARALNAGLFEARFAYVARCDSDDLYPADRLARQSTWLDANPEFIGISGGFVTIDEAGKKLASLVSDGEAREVTNDLREGNVLTSLCTWLIRRNSICSIGGVRPWFETAEDVDLQFRLAGIGRIWHDPEPTYFYRLHHQSITHTRQSARLHFFDDMAVKFNHQRMTHGRDDLDIGAAPAVPEFSDCNNMKHTVLRRQVVGHLTAQAWRDFHGGRKLDGIAGLCSAIRRHPTSLACWRGLAVMILRAAQSKK</sequence>
<organism evidence="2 3">
    <name type="scientific">Paracoccus stylophorae</name>
    <dbReference type="NCBI Taxonomy" id="659350"/>
    <lineage>
        <taxon>Bacteria</taxon>
        <taxon>Pseudomonadati</taxon>
        <taxon>Pseudomonadota</taxon>
        <taxon>Alphaproteobacteria</taxon>
        <taxon>Rhodobacterales</taxon>
        <taxon>Paracoccaceae</taxon>
        <taxon>Paracoccus</taxon>
    </lineage>
</organism>
<geneLocation type="plasmid" evidence="2 3">
    <name>p7412</name>
</geneLocation>
<reference evidence="2 3" key="1">
    <citation type="submission" date="2021-01" db="EMBL/GenBank/DDBJ databases">
        <title>Biogeographic distribution of Paracoccus.</title>
        <authorList>
            <person name="Hollensteiner J."/>
            <person name="Leineberger J."/>
            <person name="Brinkhoff T."/>
            <person name="Daniel R."/>
        </authorList>
    </citation>
    <scope>NUCLEOTIDE SEQUENCE [LARGE SCALE GENOMIC DNA]</scope>
    <source>
        <strain evidence="2 3">LMG25392</strain>
        <plasmid evidence="2 3">p7412</plasmid>
    </source>
</reference>
<dbReference type="SUPFAM" id="SSF53448">
    <property type="entry name" value="Nucleotide-diphospho-sugar transferases"/>
    <property type="match status" value="1"/>
</dbReference>
<proteinExistence type="predicted"/>
<dbReference type="Proteomes" id="UP001218412">
    <property type="component" value="Plasmid p7412"/>
</dbReference>
<gene>
    <name evidence="2" type="ORF">JHW45_17780</name>
</gene>
<dbReference type="RefSeq" id="WP_272860660.1">
    <property type="nucleotide sequence ID" value="NZ_CP067135.1"/>
</dbReference>
<accession>A0ABY7T072</accession>
<dbReference type="Gene3D" id="3.90.550.10">
    <property type="entry name" value="Spore Coat Polysaccharide Biosynthesis Protein SpsA, Chain A"/>
    <property type="match status" value="1"/>
</dbReference>
<dbReference type="PANTHER" id="PTHR22916">
    <property type="entry name" value="GLYCOSYLTRANSFERASE"/>
    <property type="match status" value="1"/>
</dbReference>
<dbReference type="EMBL" id="CP067135">
    <property type="protein sequence ID" value="WCR12691.1"/>
    <property type="molecule type" value="Genomic_DNA"/>
</dbReference>
<evidence type="ECO:0000259" key="1">
    <source>
        <dbReference type="Pfam" id="PF00535"/>
    </source>
</evidence>
<evidence type="ECO:0000313" key="3">
    <source>
        <dbReference type="Proteomes" id="UP001218412"/>
    </source>
</evidence>
<dbReference type="InterPro" id="IPR001173">
    <property type="entry name" value="Glyco_trans_2-like"/>
</dbReference>
<feature type="domain" description="Glycosyltransferase 2-like" evidence="1">
    <location>
        <begin position="9"/>
        <end position="132"/>
    </location>
</feature>
<keyword evidence="3" id="KW-1185">Reference proteome</keyword>
<protein>
    <submittedName>
        <fullName evidence="2">Glycosyltransferase family 2 protein</fullName>
    </submittedName>
</protein>
<name>A0ABY7T072_9RHOB</name>
<dbReference type="Pfam" id="PF00535">
    <property type="entry name" value="Glycos_transf_2"/>
    <property type="match status" value="1"/>
</dbReference>
<dbReference type="PANTHER" id="PTHR22916:SF3">
    <property type="entry name" value="UDP-GLCNAC:BETAGAL BETA-1,3-N-ACETYLGLUCOSAMINYLTRANSFERASE-LIKE PROTEIN 1"/>
    <property type="match status" value="1"/>
</dbReference>
<keyword evidence="2" id="KW-0614">Plasmid</keyword>